<name>A0A9D5UC45_9CELL</name>
<dbReference type="EMBL" id="JACSPN010000036">
    <property type="protein sequence ID" value="MBE7702210.1"/>
    <property type="molecule type" value="Genomic_DNA"/>
</dbReference>
<dbReference type="Proteomes" id="UP000822993">
    <property type="component" value="Unassembled WGS sequence"/>
</dbReference>
<keyword evidence="1" id="KW-0255">Endonuclease</keyword>
<organism evidence="1 2">
    <name type="scientific">Oerskovia douganii</name>
    <dbReference type="NCBI Taxonomy" id="2762210"/>
    <lineage>
        <taxon>Bacteria</taxon>
        <taxon>Bacillati</taxon>
        <taxon>Actinomycetota</taxon>
        <taxon>Actinomycetes</taxon>
        <taxon>Micrococcales</taxon>
        <taxon>Cellulomonadaceae</taxon>
        <taxon>Oerskovia</taxon>
    </lineage>
</organism>
<keyword evidence="1" id="KW-0378">Hydrolase</keyword>
<dbReference type="InterPro" id="IPR019292">
    <property type="entry name" value="McrC"/>
</dbReference>
<keyword evidence="2" id="KW-1185">Reference proteome</keyword>
<gene>
    <name evidence="1" type="ORF">H9623_18115</name>
</gene>
<sequence>MPPEPVRLTEWTTSTVACDLATVRLLQDRFRAQVSPAREQVPGALPRWDVRAGGVVGVVRTDRGTVVVRPRIPVANVLYLAGAGEHRWGESVGLAMQDELHTALARLFVLVTQRTLADGVLRGYREKQDDLPTVRGRIDIAEQVRRRPGVALPLAVRYQEHDEDVVENRTLKAAATALHRLGIDDPEVRRGLRRIQLTLADVAPLDAPGASNRVVWSRLNERYRPAVALAQLVLDGSGIDLSAGSTSALSLTLSMPAVFEGFLERVLGPRLRSRGGTVTAQASAWSLDVAGKVPLRPDLVWHDADVPRAVVDAKYQSTGPQATHGDNVYQLLAYCTALGLSEGHLVYAHSVGETPSPVQVVHDGPVIHTHALDLGTTPSEILRQVDHVAESIAGRASRAARPA</sequence>
<proteinExistence type="predicted"/>
<reference evidence="1 2" key="1">
    <citation type="submission" date="2020-08" db="EMBL/GenBank/DDBJ databases">
        <title>A Genomic Blueprint of the Chicken Gut Microbiome.</title>
        <authorList>
            <person name="Gilroy R."/>
            <person name="Ravi A."/>
            <person name="Getino M."/>
            <person name="Pursley I."/>
            <person name="Horton D.L."/>
            <person name="Alikhan N.-F."/>
            <person name="Baker D."/>
            <person name="Gharbi K."/>
            <person name="Hall N."/>
            <person name="Watson M."/>
            <person name="Adriaenssens E.M."/>
            <person name="Foster-Nyarko E."/>
            <person name="Jarju S."/>
            <person name="Secka A."/>
            <person name="Antonio M."/>
            <person name="Oren A."/>
            <person name="Chaudhuri R."/>
            <person name="La Ragione R.M."/>
            <person name="Hildebrand F."/>
            <person name="Pallen M.J."/>
        </authorList>
    </citation>
    <scope>NUCLEOTIDE SEQUENCE [LARGE SCALE GENOMIC DNA]</scope>
    <source>
        <strain evidence="1 2">Sa1BUA8</strain>
    </source>
</reference>
<dbReference type="RefSeq" id="WP_193721405.1">
    <property type="nucleotide sequence ID" value="NZ_JACSPN010000036.1"/>
</dbReference>
<dbReference type="GO" id="GO:0004519">
    <property type="term" value="F:endonuclease activity"/>
    <property type="evidence" value="ECO:0007669"/>
    <property type="project" value="UniProtKB-KW"/>
</dbReference>
<keyword evidence="1" id="KW-0540">Nuclease</keyword>
<dbReference type="PANTHER" id="PTHR38733:SF1">
    <property type="entry name" value="TYPE IV METHYL-DIRECTED RESTRICTION ENZYME ECOKMCRBC"/>
    <property type="match status" value="1"/>
</dbReference>
<dbReference type="PANTHER" id="PTHR38733">
    <property type="entry name" value="PROTEIN MCRC"/>
    <property type="match status" value="1"/>
</dbReference>
<protein>
    <submittedName>
        <fullName evidence="1">Restriction endonuclease</fullName>
    </submittedName>
</protein>
<dbReference type="AlphaFoldDB" id="A0A9D5UC45"/>
<accession>A0A9D5UC45</accession>
<evidence type="ECO:0000313" key="2">
    <source>
        <dbReference type="Proteomes" id="UP000822993"/>
    </source>
</evidence>
<evidence type="ECO:0000313" key="1">
    <source>
        <dbReference type="EMBL" id="MBE7702210.1"/>
    </source>
</evidence>
<comment type="caution">
    <text evidence="1">The sequence shown here is derived from an EMBL/GenBank/DDBJ whole genome shotgun (WGS) entry which is preliminary data.</text>
</comment>
<dbReference type="Pfam" id="PF10117">
    <property type="entry name" value="McrBC"/>
    <property type="match status" value="1"/>
</dbReference>